<sequence length="134" mass="14877">MAQKVDPKAQQSTPNRVYEDFKPPFDWASEQGSDTLIVSLEGKRLGDEQGRGEAKASEGEEKKDVYERKASPNYLSKSDKNYKDAIVGLIGEVKKQKKIANLVMAILMVLLFVLYVKNSITSSLGGSKITHQDL</sequence>
<keyword evidence="2" id="KW-0812">Transmembrane</keyword>
<keyword evidence="2" id="KW-1133">Transmembrane helix</keyword>
<gene>
    <name evidence="3" type="ORF">G2W53_029410</name>
</gene>
<feature type="compositionally biased region" description="Basic and acidic residues" evidence="1">
    <location>
        <begin position="43"/>
        <end position="70"/>
    </location>
</feature>
<dbReference type="AlphaFoldDB" id="A0A834T5F5"/>
<keyword evidence="4" id="KW-1185">Reference proteome</keyword>
<dbReference type="Proteomes" id="UP000634136">
    <property type="component" value="Unassembled WGS sequence"/>
</dbReference>
<keyword evidence="2" id="KW-0472">Membrane</keyword>
<comment type="caution">
    <text evidence="3">The sequence shown here is derived from an EMBL/GenBank/DDBJ whole genome shotgun (WGS) entry which is preliminary data.</text>
</comment>
<organism evidence="3 4">
    <name type="scientific">Senna tora</name>
    <dbReference type="NCBI Taxonomy" id="362788"/>
    <lineage>
        <taxon>Eukaryota</taxon>
        <taxon>Viridiplantae</taxon>
        <taxon>Streptophyta</taxon>
        <taxon>Embryophyta</taxon>
        <taxon>Tracheophyta</taxon>
        <taxon>Spermatophyta</taxon>
        <taxon>Magnoliopsida</taxon>
        <taxon>eudicotyledons</taxon>
        <taxon>Gunneridae</taxon>
        <taxon>Pentapetalae</taxon>
        <taxon>rosids</taxon>
        <taxon>fabids</taxon>
        <taxon>Fabales</taxon>
        <taxon>Fabaceae</taxon>
        <taxon>Caesalpinioideae</taxon>
        <taxon>Cassia clade</taxon>
        <taxon>Senna</taxon>
    </lineage>
</organism>
<protein>
    <submittedName>
        <fullName evidence="3">Inactive protein RESTRICTED TEV MOVEMENT 2-like</fullName>
    </submittedName>
</protein>
<reference evidence="3" key="1">
    <citation type="submission" date="2020-09" db="EMBL/GenBank/DDBJ databases">
        <title>Genome-Enabled Discovery of Anthraquinone Biosynthesis in Senna tora.</title>
        <authorList>
            <person name="Kang S.-H."/>
            <person name="Pandey R.P."/>
            <person name="Lee C.-M."/>
            <person name="Sim J.-S."/>
            <person name="Jeong J.-T."/>
            <person name="Choi B.-S."/>
            <person name="Jung M."/>
            <person name="Ginzburg D."/>
            <person name="Zhao K."/>
            <person name="Won S.Y."/>
            <person name="Oh T.-J."/>
            <person name="Yu Y."/>
            <person name="Kim N.-H."/>
            <person name="Lee O.R."/>
            <person name="Lee T.-H."/>
            <person name="Bashyal P."/>
            <person name="Kim T.-S."/>
            <person name="Lee W.-H."/>
            <person name="Kawkins C."/>
            <person name="Kim C.-K."/>
            <person name="Kim J.S."/>
            <person name="Ahn B.O."/>
            <person name="Rhee S.Y."/>
            <person name="Sohng J.K."/>
        </authorList>
    </citation>
    <scope>NUCLEOTIDE SEQUENCE</scope>
    <source>
        <tissue evidence="3">Leaf</tissue>
    </source>
</reference>
<name>A0A834T5F5_9FABA</name>
<proteinExistence type="predicted"/>
<dbReference type="OrthoDB" id="1431247at2759"/>
<accession>A0A834T5F5</accession>
<feature type="region of interest" description="Disordered" evidence="1">
    <location>
        <begin position="1"/>
        <end position="29"/>
    </location>
</feature>
<evidence type="ECO:0000313" key="4">
    <source>
        <dbReference type="Proteomes" id="UP000634136"/>
    </source>
</evidence>
<feature type="region of interest" description="Disordered" evidence="1">
    <location>
        <begin position="43"/>
        <end position="72"/>
    </location>
</feature>
<dbReference type="EMBL" id="JAAIUW010000009">
    <property type="protein sequence ID" value="KAF7815441.1"/>
    <property type="molecule type" value="Genomic_DNA"/>
</dbReference>
<evidence type="ECO:0000256" key="1">
    <source>
        <dbReference type="SAM" id="MobiDB-lite"/>
    </source>
</evidence>
<feature type="transmembrane region" description="Helical" evidence="2">
    <location>
        <begin position="99"/>
        <end position="116"/>
    </location>
</feature>
<evidence type="ECO:0000313" key="3">
    <source>
        <dbReference type="EMBL" id="KAF7815441.1"/>
    </source>
</evidence>
<evidence type="ECO:0000256" key="2">
    <source>
        <dbReference type="SAM" id="Phobius"/>
    </source>
</evidence>